<dbReference type="InterPro" id="IPR033640">
    <property type="entry name" value="FAR_C"/>
</dbReference>
<keyword evidence="14" id="KW-1185">Reference proteome</keyword>
<feature type="domain" description="Fatty acyl-CoA reductase C-terminal" evidence="11">
    <location>
        <begin position="372"/>
        <end position="464"/>
    </location>
</feature>
<dbReference type="GO" id="GO:0080019">
    <property type="term" value="F:alcohol-forming very long-chain fatty acyl-CoA reductase activity"/>
    <property type="evidence" value="ECO:0007669"/>
    <property type="project" value="InterPro"/>
</dbReference>
<comment type="catalytic activity">
    <reaction evidence="9 10">
        <text>a long-chain fatty acyl-CoA + 2 NADPH + 2 H(+) = a long-chain primary fatty alcohol + 2 NADP(+) + CoA</text>
        <dbReference type="Rhea" id="RHEA:52716"/>
        <dbReference type="ChEBI" id="CHEBI:15378"/>
        <dbReference type="ChEBI" id="CHEBI:57287"/>
        <dbReference type="ChEBI" id="CHEBI:57783"/>
        <dbReference type="ChEBI" id="CHEBI:58349"/>
        <dbReference type="ChEBI" id="CHEBI:77396"/>
        <dbReference type="ChEBI" id="CHEBI:83139"/>
        <dbReference type="EC" id="1.2.1.84"/>
    </reaction>
</comment>
<dbReference type="InterPro" id="IPR013120">
    <property type="entry name" value="FAR_NAD-bd"/>
</dbReference>
<dbReference type="GO" id="GO:0035336">
    <property type="term" value="P:long-chain fatty-acyl-CoA metabolic process"/>
    <property type="evidence" value="ECO:0007669"/>
    <property type="project" value="TreeGrafter"/>
</dbReference>
<dbReference type="Gene3D" id="3.40.50.720">
    <property type="entry name" value="NAD(P)-binding Rossmann-like Domain"/>
    <property type="match status" value="1"/>
</dbReference>
<dbReference type="OrthoDB" id="429813at2759"/>
<evidence type="ECO:0000256" key="2">
    <source>
        <dbReference type="ARBA" id="ARBA00005928"/>
    </source>
</evidence>
<evidence type="ECO:0000256" key="5">
    <source>
        <dbReference type="ARBA" id="ARBA00022857"/>
    </source>
</evidence>
<keyword evidence="10" id="KW-0560">Oxidoreductase</keyword>
<dbReference type="SUPFAM" id="SSF51735">
    <property type="entry name" value="NAD(P)-binding Rossmann-fold domains"/>
    <property type="match status" value="1"/>
</dbReference>
<sequence length="506" mass="57819">MAPLQQTTETLISEAEELTPIQQFYKDKSIFLTGATGFLGKVIIEKLLRSCDINTMYILVRNKQGKNMDIRCEELFDDAIFDTLKQEKPKFRRKIVSIGGDCVLPGLGIDSAARQVLRENVNIVFHVAATVRFDEKLKTALGINVNGSREMMLLCREIHNLQSFVHVSTAYANCNRMAIEEKVYRQTLTGENAIKLMDCLDDKTLEAITPQLISGWPNTYTYTKCLAEDLVKTMSTDLPVVIFRPAIVIPTYKEPVTGWIDNVYGPTGLVVGVGTGVLRVFRSNPDNIAEIVPVDMVCNSLLASAWDVSNNKYDEPPVYNYVASTQNPVTWRQYMEYGNENGRKIPLLKTLWYNTFTTTPSKFLFGILAFFYHTIPGFFMDCGLLASGRKPKMARLYKKIHKFCDAMGFFATRTWTFTNPNVERLWSTLDEEDQKLFFFNIADIDWNETIGCSMLGIRQYLAKEDPATIPAALKRAEWLKILHYGLLLTLYSLVMLFFYVLYRLFW</sequence>
<comment type="caution">
    <text evidence="13">The sequence shown here is derived from an EMBL/GenBank/DDBJ whole genome shotgun (WGS) entry which is preliminary data.</text>
</comment>
<dbReference type="EMBL" id="WJQU01000002">
    <property type="protein sequence ID" value="KAJ6644398.1"/>
    <property type="molecule type" value="Genomic_DNA"/>
</dbReference>
<dbReference type="PANTHER" id="PTHR11011:SF60">
    <property type="entry name" value="FATTY ACYL-COA REDUCTASE-RELATED"/>
    <property type="match status" value="1"/>
</dbReference>
<evidence type="ECO:0000256" key="8">
    <source>
        <dbReference type="ARBA" id="ARBA00023136"/>
    </source>
</evidence>
<protein>
    <recommendedName>
        <fullName evidence="10">Fatty acyl-CoA reductase</fullName>
        <ecNumber evidence="10">1.2.1.84</ecNumber>
    </recommendedName>
</protein>
<evidence type="ECO:0000256" key="4">
    <source>
        <dbReference type="ARBA" id="ARBA00022692"/>
    </source>
</evidence>
<evidence type="ECO:0000256" key="9">
    <source>
        <dbReference type="ARBA" id="ARBA00052530"/>
    </source>
</evidence>
<evidence type="ECO:0000256" key="1">
    <source>
        <dbReference type="ARBA" id="ARBA00004141"/>
    </source>
</evidence>
<comment type="similarity">
    <text evidence="2 10">Belongs to the fatty acyl-CoA reductase family.</text>
</comment>
<comment type="function">
    <text evidence="10">Catalyzes the reduction of fatty acyl-CoA to fatty alcohols.</text>
</comment>
<keyword evidence="8 10" id="KW-0472">Membrane</keyword>
<dbReference type="EC" id="1.2.1.84" evidence="10"/>
<dbReference type="AlphaFoldDB" id="A0A9Q0S578"/>
<dbReference type="InterPro" id="IPR026055">
    <property type="entry name" value="FAR"/>
</dbReference>
<feature type="domain" description="Thioester reductase (TE)" evidence="12">
    <location>
        <begin position="32"/>
        <end position="300"/>
    </location>
</feature>
<dbReference type="GO" id="GO:0005777">
    <property type="term" value="C:peroxisome"/>
    <property type="evidence" value="ECO:0007669"/>
    <property type="project" value="TreeGrafter"/>
</dbReference>
<evidence type="ECO:0000256" key="7">
    <source>
        <dbReference type="ARBA" id="ARBA00023098"/>
    </source>
</evidence>
<dbReference type="FunFam" id="3.40.50.720:FF:000143">
    <property type="entry name" value="Fatty acyl-CoA reductase"/>
    <property type="match status" value="1"/>
</dbReference>
<keyword evidence="7 10" id="KW-0443">Lipid metabolism</keyword>
<dbReference type="InterPro" id="IPR036291">
    <property type="entry name" value="NAD(P)-bd_dom_sf"/>
</dbReference>
<evidence type="ECO:0000259" key="12">
    <source>
        <dbReference type="Pfam" id="PF07993"/>
    </source>
</evidence>
<dbReference type="CDD" id="cd09071">
    <property type="entry name" value="FAR_C"/>
    <property type="match status" value="1"/>
</dbReference>
<proteinExistence type="inferred from homology"/>
<feature type="transmembrane region" description="Helical" evidence="10">
    <location>
        <begin position="363"/>
        <end position="386"/>
    </location>
</feature>
<dbReference type="GO" id="GO:0016020">
    <property type="term" value="C:membrane"/>
    <property type="evidence" value="ECO:0007669"/>
    <property type="project" value="UniProtKB-SubCell"/>
</dbReference>
<evidence type="ECO:0000313" key="14">
    <source>
        <dbReference type="Proteomes" id="UP001151699"/>
    </source>
</evidence>
<dbReference type="Proteomes" id="UP001151699">
    <property type="component" value="Chromosome B"/>
</dbReference>
<keyword evidence="5 10" id="KW-0521">NADP</keyword>
<evidence type="ECO:0000259" key="11">
    <source>
        <dbReference type="Pfam" id="PF03015"/>
    </source>
</evidence>
<evidence type="ECO:0000313" key="13">
    <source>
        <dbReference type="EMBL" id="KAJ6644398.1"/>
    </source>
</evidence>
<keyword evidence="6 10" id="KW-1133">Transmembrane helix</keyword>
<accession>A0A9Q0S578</accession>
<reference evidence="13" key="1">
    <citation type="submission" date="2022-07" db="EMBL/GenBank/DDBJ databases">
        <authorList>
            <person name="Trinca V."/>
            <person name="Uliana J.V.C."/>
            <person name="Torres T.T."/>
            <person name="Ward R.J."/>
            <person name="Monesi N."/>
        </authorList>
    </citation>
    <scope>NUCLEOTIDE SEQUENCE</scope>
    <source>
        <strain evidence="13">HSMRA1968</strain>
        <tissue evidence="13">Whole embryos</tissue>
    </source>
</reference>
<dbReference type="PANTHER" id="PTHR11011">
    <property type="entry name" value="MALE STERILITY PROTEIN 2-RELATED"/>
    <property type="match status" value="1"/>
</dbReference>
<dbReference type="GO" id="GO:0102965">
    <property type="term" value="F:alcohol-forming long-chain fatty acyl-CoA reductase activity"/>
    <property type="evidence" value="ECO:0007669"/>
    <property type="project" value="UniProtKB-EC"/>
</dbReference>
<dbReference type="Pfam" id="PF07993">
    <property type="entry name" value="NAD_binding_4"/>
    <property type="match status" value="1"/>
</dbReference>
<organism evidence="13 14">
    <name type="scientific">Pseudolycoriella hygida</name>
    <dbReference type="NCBI Taxonomy" id="35572"/>
    <lineage>
        <taxon>Eukaryota</taxon>
        <taxon>Metazoa</taxon>
        <taxon>Ecdysozoa</taxon>
        <taxon>Arthropoda</taxon>
        <taxon>Hexapoda</taxon>
        <taxon>Insecta</taxon>
        <taxon>Pterygota</taxon>
        <taxon>Neoptera</taxon>
        <taxon>Endopterygota</taxon>
        <taxon>Diptera</taxon>
        <taxon>Nematocera</taxon>
        <taxon>Sciaroidea</taxon>
        <taxon>Sciaridae</taxon>
        <taxon>Pseudolycoriella</taxon>
    </lineage>
</organism>
<keyword evidence="4 10" id="KW-0812">Transmembrane</keyword>
<feature type="transmembrane region" description="Helical" evidence="10">
    <location>
        <begin position="481"/>
        <end position="502"/>
    </location>
</feature>
<comment type="subcellular location">
    <subcellularLocation>
        <location evidence="1">Membrane</location>
        <topology evidence="1">Multi-pass membrane protein</topology>
    </subcellularLocation>
</comment>
<dbReference type="CDD" id="cd05236">
    <property type="entry name" value="FAR-N_SDR_e"/>
    <property type="match status" value="1"/>
</dbReference>
<gene>
    <name evidence="13" type="primary">wat_2</name>
    <name evidence="13" type="ORF">Bhyg_09367</name>
</gene>
<evidence type="ECO:0000256" key="6">
    <source>
        <dbReference type="ARBA" id="ARBA00022989"/>
    </source>
</evidence>
<keyword evidence="3 10" id="KW-0444">Lipid biosynthesis</keyword>
<evidence type="ECO:0000256" key="3">
    <source>
        <dbReference type="ARBA" id="ARBA00022516"/>
    </source>
</evidence>
<evidence type="ECO:0000256" key="10">
    <source>
        <dbReference type="RuleBase" id="RU363097"/>
    </source>
</evidence>
<dbReference type="Pfam" id="PF03015">
    <property type="entry name" value="Sterile"/>
    <property type="match status" value="1"/>
</dbReference>
<name>A0A9Q0S578_9DIPT</name>